<evidence type="ECO:0000256" key="3">
    <source>
        <dbReference type="ARBA" id="ARBA00023242"/>
    </source>
</evidence>
<dbReference type="GO" id="GO:0003723">
    <property type="term" value="F:RNA binding"/>
    <property type="evidence" value="ECO:0007669"/>
    <property type="project" value="TreeGrafter"/>
</dbReference>
<dbReference type="Gene3D" id="3.30.110.20">
    <property type="entry name" value="Alba-like domain"/>
    <property type="match status" value="1"/>
</dbReference>
<comment type="similarity">
    <text evidence="2">Belongs to the histone-like Alba family.</text>
</comment>
<keyword evidence="7" id="KW-1185">Reference proteome</keyword>
<dbReference type="InterPro" id="IPR051958">
    <property type="entry name" value="Alba-like_NAB"/>
</dbReference>
<dbReference type="Pfam" id="PF01918">
    <property type="entry name" value="Alba"/>
    <property type="match status" value="1"/>
</dbReference>
<evidence type="ECO:0000313" key="7">
    <source>
        <dbReference type="Proteomes" id="UP001152759"/>
    </source>
</evidence>
<protein>
    <recommendedName>
        <fullName evidence="5">DNA/RNA-binding protein Alba-like domain-containing protein</fullName>
    </recommendedName>
</protein>
<evidence type="ECO:0000256" key="4">
    <source>
        <dbReference type="SAM" id="MobiDB-lite"/>
    </source>
</evidence>
<dbReference type="EMBL" id="OU963864">
    <property type="protein sequence ID" value="CAH0386204.1"/>
    <property type="molecule type" value="Genomic_DNA"/>
</dbReference>
<comment type="subcellular location">
    <subcellularLocation>
        <location evidence="1">Nucleus</location>
    </subcellularLocation>
</comment>
<dbReference type="GO" id="GO:0001682">
    <property type="term" value="P:tRNA 5'-leader removal"/>
    <property type="evidence" value="ECO:0007669"/>
    <property type="project" value="TreeGrafter"/>
</dbReference>
<dbReference type="InterPro" id="IPR036882">
    <property type="entry name" value="Alba-like_dom_sf"/>
</dbReference>
<feature type="domain" description="DNA/RNA-binding protein Alba-like" evidence="5">
    <location>
        <begin position="30"/>
        <end position="90"/>
    </location>
</feature>
<proteinExistence type="inferred from homology"/>
<dbReference type="KEGG" id="btab:109044256"/>
<organism evidence="6 7">
    <name type="scientific">Bemisia tabaci</name>
    <name type="common">Sweetpotato whitefly</name>
    <name type="synonym">Aleurodes tabaci</name>
    <dbReference type="NCBI Taxonomy" id="7038"/>
    <lineage>
        <taxon>Eukaryota</taxon>
        <taxon>Metazoa</taxon>
        <taxon>Ecdysozoa</taxon>
        <taxon>Arthropoda</taxon>
        <taxon>Hexapoda</taxon>
        <taxon>Insecta</taxon>
        <taxon>Pterygota</taxon>
        <taxon>Neoptera</taxon>
        <taxon>Paraneoptera</taxon>
        <taxon>Hemiptera</taxon>
        <taxon>Sternorrhyncha</taxon>
        <taxon>Aleyrodoidea</taxon>
        <taxon>Aleyrodidae</taxon>
        <taxon>Aleyrodinae</taxon>
        <taxon>Bemisia</taxon>
    </lineage>
</organism>
<dbReference type="GO" id="GO:0000172">
    <property type="term" value="C:ribonuclease MRP complex"/>
    <property type="evidence" value="ECO:0007669"/>
    <property type="project" value="TreeGrafter"/>
</dbReference>
<dbReference type="GO" id="GO:0005634">
    <property type="term" value="C:nucleus"/>
    <property type="evidence" value="ECO:0007669"/>
    <property type="project" value="UniProtKB-SubCell"/>
</dbReference>
<feature type="compositionally biased region" description="Basic residues" evidence="4">
    <location>
        <begin position="170"/>
        <end position="183"/>
    </location>
</feature>
<evidence type="ECO:0000259" key="5">
    <source>
        <dbReference type="Pfam" id="PF01918"/>
    </source>
</evidence>
<name>A0A9P0AA13_BEMTA</name>
<dbReference type="AlphaFoldDB" id="A0A9P0AA13"/>
<feature type="region of interest" description="Disordered" evidence="4">
    <location>
        <begin position="146"/>
        <end position="197"/>
    </location>
</feature>
<gene>
    <name evidence="6" type="ORF">BEMITA_LOCUS5354</name>
</gene>
<keyword evidence="3" id="KW-0539">Nucleus</keyword>
<accession>A0A9P0AA13</accession>
<sequence length="197" mass="22517">MENYSKGKNVEEEWIKENIPLPNLPKDFLWMQVKPSSKMNNLLTFALKEFKDRKDIVWSGTGPAISKTISCAEITKRENAGLYQISKICSRKFEEHWEPKINGLAPLIVQRDVPAIHILLSREPLNKEEPGYQDSELNGLFWKSSCSSHKKRPNRPKPNDDQYLSMGLHIGKHKYLGKNKSSRAPKPPPSKNPPGDN</sequence>
<dbReference type="PANTHER" id="PTHR13516:SF4">
    <property type="entry name" value="FI09323P"/>
    <property type="match status" value="1"/>
</dbReference>
<evidence type="ECO:0000313" key="6">
    <source>
        <dbReference type="EMBL" id="CAH0386204.1"/>
    </source>
</evidence>
<feature type="compositionally biased region" description="Pro residues" evidence="4">
    <location>
        <begin position="185"/>
        <end position="197"/>
    </location>
</feature>
<evidence type="ECO:0000256" key="1">
    <source>
        <dbReference type="ARBA" id="ARBA00004123"/>
    </source>
</evidence>
<dbReference type="InterPro" id="IPR002775">
    <property type="entry name" value="DNA/RNA-bd_Alba-like"/>
</dbReference>
<reference evidence="6" key="1">
    <citation type="submission" date="2021-12" db="EMBL/GenBank/DDBJ databases">
        <authorList>
            <person name="King R."/>
        </authorList>
    </citation>
    <scope>NUCLEOTIDE SEQUENCE</scope>
</reference>
<dbReference type="SUPFAM" id="SSF82704">
    <property type="entry name" value="AlbA-like"/>
    <property type="match status" value="1"/>
</dbReference>
<evidence type="ECO:0000256" key="2">
    <source>
        <dbReference type="ARBA" id="ARBA00008018"/>
    </source>
</evidence>
<dbReference type="Proteomes" id="UP001152759">
    <property type="component" value="Chromosome 3"/>
</dbReference>
<dbReference type="PANTHER" id="PTHR13516">
    <property type="entry name" value="RIBONUCLEASE P SUBUNIT P25"/>
    <property type="match status" value="1"/>
</dbReference>